<evidence type="ECO:0000313" key="6">
    <source>
        <dbReference type="Proteomes" id="UP000305067"/>
    </source>
</evidence>
<dbReference type="PANTHER" id="PTHR46551">
    <property type="entry name" value="SAP DOMAIN-CONTAINING RIBONUCLEOPROTEIN"/>
    <property type="match status" value="1"/>
</dbReference>
<proteinExistence type="inferred from homology"/>
<feature type="compositionally biased region" description="Polar residues" evidence="3">
    <location>
        <begin position="139"/>
        <end position="149"/>
    </location>
</feature>
<evidence type="ECO:0000256" key="2">
    <source>
        <dbReference type="ARBA" id="ARBA00046328"/>
    </source>
</evidence>
<dbReference type="SMART" id="SM00513">
    <property type="entry name" value="SAP"/>
    <property type="match status" value="1"/>
</dbReference>
<dbReference type="InterPro" id="IPR052240">
    <property type="entry name" value="SAP_domain_ribonucleoprotein"/>
</dbReference>
<dbReference type="Pfam" id="PF02037">
    <property type="entry name" value="SAP"/>
    <property type="match status" value="1"/>
</dbReference>
<comment type="similarity">
    <text evidence="2">Belongs to the SAP domain-containing ribonucleoprotein family.</text>
</comment>
<dbReference type="Gene3D" id="1.10.720.30">
    <property type="entry name" value="SAP domain"/>
    <property type="match status" value="1"/>
</dbReference>
<dbReference type="Pfam" id="PF18592">
    <property type="entry name" value="Tho1_MOS11_C"/>
    <property type="match status" value="1"/>
</dbReference>
<feature type="compositionally biased region" description="Basic and acidic residues" evidence="3">
    <location>
        <begin position="190"/>
        <end position="199"/>
    </location>
</feature>
<feature type="region of interest" description="Disordered" evidence="3">
    <location>
        <begin position="38"/>
        <end position="199"/>
    </location>
</feature>
<feature type="compositionally biased region" description="Basic and acidic residues" evidence="3">
    <location>
        <begin position="150"/>
        <end position="160"/>
    </location>
</feature>
<dbReference type="STRING" id="1884261.A0A5C3QIG6"/>
<evidence type="ECO:0000259" key="4">
    <source>
        <dbReference type="PROSITE" id="PS50800"/>
    </source>
</evidence>
<dbReference type="EMBL" id="ML178824">
    <property type="protein sequence ID" value="TFL01542.1"/>
    <property type="molecule type" value="Genomic_DNA"/>
</dbReference>
<dbReference type="GO" id="GO:0005634">
    <property type="term" value="C:nucleus"/>
    <property type="evidence" value="ECO:0007669"/>
    <property type="project" value="TreeGrafter"/>
</dbReference>
<dbReference type="AlphaFoldDB" id="A0A5C3QIG6"/>
<dbReference type="PANTHER" id="PTHR46551:SF1">
    <property type="entry name" value="SAP DOMAIN-CONTAINING RIBONUCLEOPROTEIN"/>
    <property type="match status" value="1"/>
</dbReference>
<sequence length="199" mass="21206">MESRLKALKVADLKVYLQKAGLDTNGKKQDLVNRILENKSARDIFEPPTDATPEDQPAAAPAPVPATSTPVSPAPAADPPRTPASAATQATPASVKAENAAAGSASPAAAPAVTETGDEDLEKRRKRAERFGIPLVEKSATNGSSNPTATDERKKARAERFGIPAVAGVKREQNGEVNAEEEERRRKRAERFSTKKEDE</sequence>
<evidence type="ECO:0000256" key="1">
    <source>
        <dbReference type="ARBA" id="ARBA00022553"/>
    </source>
</evidence>
<name>A0A5C3QIG6_9AGAR</name>
<evidence type="ECO:0000313" key="5">
    <source>
        <dbReference type="EMBL" id="TFL01542.1"/>
    </source>
</evidence>
<dbReference type="PROSITE" id="PS50800">
    <property type="entry name" value="SAP"/>
    <property type="match status" value="1"/>
</dbReference>
<reference evidence="5 6" key="1">
    <citation type="journal article" date="2019" name="Nat. Ecol. Evol.">
        <title>Megaphylogeny resolves global patterns of mushroom evolution.</title>
        <authorList>
            <person name="Varga T."/>
            <person name="Krizsan K."/>
            <person name="Foldi C."/>
            <person name="Dima B."/>
            <person name="Sanchez-Garcia M."/>
            <person name="Sanchez-Ramirez S."/>
            <person name="Szollosi G.J."/>
            <person name="Szarkandi J.G."/>
            <person name="Papp V."/>
            <person name="Albert L."/>
            <person name="Andreopoulos W."/>
            <person name="Angelini C."/>
            <person name="Antonin V."/>
            <person name="Barry K.W."/>
            <person name="Bougher N.L."/>
            <person name="Buchanan P."/>
            <person name="Buyck B."/>
            <person name="Bense V."/>
            <person name="Catcheside P."/>
            <person name="Chovatia M."/>
            <person name="Cooper J."/>
            <person name="Damon W."/>
            <person name="Desjardin D."/>
            <person name="Finy P."/>
            <person name="Geml J."/>
            <person name="Haridas S."/>
            <person name="Hughes K."/>
            <person name="Justo A."/>
            <person name="Karasinski D."/>
            <person name="Kautmanova I."/>
            <person name="Kiss B."/>
            <person name="Kocsube S."/>
            <person name="Kotiranta H."/>
            <person name="LaButti K.M."/>
            <person name="Lechner B.E."/>
            <person name="Liimatainen K."/>
            <person name="Lipzen A."/>
            <person name="Lukacs Z."/>
            <person name="Mihaltcheva S."/>
            <person name="Morgado L.N."/>
            <person name="Niskanen T."/>
            <person name="Noordeloos M.E."/>
            <person name="Ohm R.A."/>
            <person name="Ortiz-Santana B."/>
            <person name="Ovrebo C."/>
            <person name="Racz N."/>
            <person name="Riley R."/>
            <person name="Savchenko A."/>
            <person name="Shiryaev A."/>
            <person name="Soop K."/>
            <person name="Spirin V."/>
            <person name="Szebenyi C."/>
            <person name="Tomsovsky M."/>
            <person name="Tulloss R.E."/>
            <person name="Uehling J."/>
            <person name="Grigoriev I.V."/>
            <person name="Vagvolgyi C."/>
            <person name="Papp T."/>
            <person name="Martin F.M."/>
            <person name="Miettinen O."/>
            <person name="Hibbett D.S."/>
            <person name="Nagy L.G."/>
        </authorList>
    </citation>
    <scope>NUCLEOTIDE SEQUENCE [LARGE SCALE GENOMIC DNA]</scope>
    <source>
        <strain evidence="5 6">CBS 309.79</strain>
    </source>
</reference>
<organism evidence="5 6">
    <name type="scientific">Pterulicium gracile</name>
    <dbReference type="NCBI Taxonomy" id="1884261"/>
    <lineage>
        <taxon>Eukaryota</taxon>
        <taxon>Fungi</taxon>
        <taxon>Dikarya</taxon>
        <taxon>Basidiomycota</taxon>
        <taxon>Agaricomycotina</taxon>
        <taxon>Agaricomycetes</taxon>
        <taxon>Agaricomycetidae</taxon>
        <taxon>Agaricales</taxon>
        <taxon>Pleurotineae</taxon>
        <taxon>Pterulaceae</taxon>
        <taxon>Pterulicium</taxon>
    </lineage>
</organism>
<dbReference type="GO" id="GO:0016973">
    <property type="term" value="P:poly(A)+ mRNA export from nucleus"/>
    <property type="evidence" value="ECO:0007669"/>
    <property type="project" value="TreeGrafter"/>
</dbReference>
<dbReference type="InterPro" id="IPR003034">
    <property type="entry name" value="SAP_dom"/>
</dbReference>
<evidence type="ECO:0000256" key="3">
    <source>
        <dbReference type="SAM" id="MobiDB-lite"/>
    </source>
</evidence>
<feature type="compositionally biased region" description="Low complexity" evidence="3">
    <location>
        <begin position="46"/>
        <end position="71"/>
    </location>
</feature>
<feature type="compositionally biased region" description="Low complexity" evidence="3">
    <location>
        <begin position="83"/>
        <end position="112"/>
    </location>
</feature>
<dbReference type="InterPro" id="IPR040746">
    <property type="entry name" value="THO1_MOS11_C"/>
</dbReference>
<feature type="domain" description="SAP" evidence="4">
    <location>
        <begin position="5"/>
        <end position="39"/>
    </location>
</feature>
<dbReference type="SUPFAM" id="SSF68906">
    <property type="entry name" value="SAP domain"/>
    <property type="match status" value="1"/>
</dbReference>
<gene>
    <name evidence="5" type="ORF">BDV98DRAFT_604248</name>
</gene>
<keyword evidence="6" id="KW-1185">Reference proteome</keyword>
<dbReference type="OrthoDB" id="445357at2759"/>
<dbReference type="InterPro" id="IPR036361">
    <property type="entry name" value="SAP_dom_sf"/>
</dbReference>
<dbReference type="Proteomes" id="UP000305067">
    <property type="component" value="Unassembled WGS sequence"/>
</dbReference>
<feature type="compositionally biased region" description="Pro residues" evidence="3">
    <location>
        <begin position="72"/>
        <end position="82"/>
    </location>
</feature>
<keyword evidence="1" id="KW-0597">Phosphoprotein</keyword>
<protein>
    <recommendedName>
        <fullName evidence="4">SAP domain-containing protein</fullName>
    </recommendedName>
</protein>
<accession>A0A5C3QIG6</accession>